<sequence length="390" mass="44663">MTMIDYRRFETAWMPPMREPLPYFDGPYGAGFREVHQFSPVQPEYMFSPGFAAPSPYGEPMARIPRSASAMPAFGGYHAEPFMERPGPLRSSSAIPAYAYPPEVPYHDSPLSHGPVRSSSSIPSFREPRESRPPKQYKVGPEIELRVQMCCSKCEGKVKDALRKVPGVTDVITDRRAQKVTVCGKVDPQVALKQVQKTKKKADFYRKQIYSDNFINFIQSKTGRAEPEEEPELTSSYHQHVPSENGDSHHAYEDNENLSSYEEYPGYEERDHEDDSHDEVEGGFYNQHNYGQRSDMSPYGMPSDRTAEESYRTVDDSPRYESPYYSHVEPSYGVRERMPYYERESAPMYGDYGSSHAESYRPSQSYAPNQGYGPYGFANPGYMKRVIRDY</sequence>
<comment type="caution">
    <text evidence="4">The sequence shown here is derived from an EMBL/GenBank/DDBJ whole genome shotgun (WGS) entry which is preliminary data.</text>
</comment>
<dbReference type="PROSITE" id="PS50846">
    <property type="entry name" value="HMA_2"/>
    <property type="match status" value="1"/>
</dbReference>
<feature type="compositionally biased region" description="Basic and acidic residues" evidence="2">
    <location>
        <begin position="305"/>
        <end position="319"/>
    </location>
</feature>
<evidence type="ECO:0000313" key="5">
    <source>
        <dbReference type="Proteomes" id="UP000822688"/>
    </source>
</evidence>
<dbReference type="AlphaFoldDB" id="A0A8T0H7X2"/>
<feature type="domain" description="HMA" evidence="3">
    <location>
        <begin position="140"/>
        <end position="203"/>
    </location>
</feature>
<keyword evidence="1" id="KW-0479">Metal-binding</keyword>
<dbReference type="GO" id="GO:0046872">
    <property type="term" value="F:metal ion binding"/>
    <property type="evidence" value="ECO:0007669"/>
    <property type="project" value="UniProtKB-KW"/>
</dbReference>
<dbReference type="PANTHER" id="PTHR22814">
    <property type="entry name" value="COPPER TRANSPORT PROTEIN ATOX1-RELATED"/>
    <property type="match status" value="1"/>
</dbReference>
<feature type="region of interest" description="Disordered" evidence="2">
    <location>
        <begin position="223"/>
        <end position="255"/>
    </location>
</feature>
<keyword evidence="5" id="KW-1185">Reference proteome</keyword>
<dbReference type="InterPro" id="IPR036163">
    <property type="entry name" value="HMA_dom_sf"/>
</dbReference>
<feature type="region of interest" description="Disordered" evidence="2">
    <location>
        <begin position="267"/>
        <end position="322"/>
    </location>
</feature>
<dbReference type="CDD" id="cd00371">
    <property type="entry name" value="HMA"/>
    <property type="match status" value="1"/>
</dbReference>
<evidence type="ECO:0000256" key="2">
    <source>
        <dbReference type="SAM" id="MobiDB-lite"/>
    </source>
</evidence>
<dbReference type="Proteomes" id="UP000822688">
    <property type="component" value="Chromosome 8"/>
</dbReference>
<reference evidence="4" key="1">
    <citation type="submission" date="2020-06" db="EMBL/GenBank/DDBJ databases">
        <title>WGS assembly of Ceratodon purpureus strain R40.</title>
        <authorList>
            <person name="Carey S.B."/>
            <person name="Jenkins J."/>
            <person name="Shu S."/>
            <person name="Lovell J.T."/>
            <person name="Sreedasyam A."/>
            <person name="Maumus F."/>
            <person name="Tiley G.P."/>
            <person name="Fernandez-Pozo N."/>
            <person name="Barry K."/>
            <person name="Chen C."/>
            <person name="Wang M."/>
            <person name="Lipzen A."/>
            <person name="Daum C."/>
            <person name="Saski C.A."/>
            <person name="Payton A.C."/>
            <person name="Mcbreen J.C."/>
            <person name="Conrad R.E."/>
            <person name="Kollar L.M."/>
            <person name="Olsson S."/>
            <person name="Huttunen S."/>
            <person name="Landis J.B."/>
            <person name="Wickett N.J."/>
            <person name="Johnson M.G."/>
            <person name="Rensing S.A."/>
            <person name="Grimwood J."/>
            <person name="Schmutz J."/>
            <person name="Mcdaniel S.F."/>
        </authorList>
    </citation>
    <scope>NUCLEOTIDE SEQUENCE</scope>
    <source>
        <strain evidence="4">R40</strain>
    </source>
</reference>
<proteinExistence type="predicted"/>
<feature type="region of interest" description="Disordered" evidence="2">
    <location>
        <begin position="353"/>
        <end position="380"/>
    </location>
</feature>
<gene>
    <name evidence="4" type="ORF">KC19_8G170900</name>
</gene>
<dbReference type="Pfam" id="PF00403">
    <property type="entry name" value="HMA"/>
    <property type="match status" value="1"/>
</dbReference>
<evidence type="ECO:0000313" key="4">
    <source>
        <dbReference type="EMBL" id="KAG0565182.1"/>
    </source>
</evidence>
<feature type="region of interest" description="Disordered" evidence="2">
    <location>
        <begin position="109"/>
        <end position="136"/>
    </location>
</feature>
<dbReference type="Gene3D" id="3.30.70.100">
    <property type="match status" value="1"/>
</dbReference>
<dbReference type="SUPFAM" id="SSF55008">
    <property type="entry name" value="HMA, heavy metal-associated domain"/>
    <property type="match status" value="1"/>
</dbReference>
<dbReference type="EMBL" id="CM026429">
    <property type="protein sequence ID" value="KAG0565182.1"/>
    <property type="molecule type" value="Genomic_DNA"/>
</dbReference>
<organism evidence="4 5">
    <name type="scientific">Ceratodon purpureus</name>
    <name type="common">Fire moss</name>
    <name type="synonym">Dicranum purpureum</name>
    <dbReference type="NCBI Taxonomy" id="3225"/>
    <lineage>
        <taxon>Eukaryota</taxon>
        <taxon>Viridiplantae</taxon>
        <taxon>Streptophyta</taxon>
        <taxon>Embryophyta</taxon>
        <taxon>Bryophyta</taxon>
        <taxon>Bryophytina</taxon>
        <taxon>Bryopsida</taxon>
        <taxon>Dicranidae</taxon>
        <taxon>Pseudoditrichales</taxon>
        <taxon>Ditrichaceae</taxon>
        <taxon>Ceratodon</taxon>
    </lineage>
</organism>
<protein>
    <recommendedName>
        <fullName evidence="3">HMA domain-containing protein</fullName>
    </recommendedName>
</protein>
<accession>A0A8T0H7X2</accession>
<dbReference type="PANTHER" id="PTHR22814:SF336">
    <property type="entry name" value="HEAVY METAL-ASSOCIATED ISOPRENYLATED PLANT PROTEIN 23"/>
    <property type="match status" value="1"/>
</dbReference>
<evidence type="ECO:0000256" key="1">
    <source>
        <dbReference type="ARBA" id="ARBA00022723"/>
    </source>
</evidence>
<evidence type="ECO:0000259" key="3">
    <source>
        <dbReference type="PROSITE" id="PS50846"/>
    </source>
</evidence>
<feature type="compositionally biased region" description="Polar residues" evidence="2">
    <location>
        <begin position="286"/>
        <end position="295"/>
    </location>
</feature>
<dbReference type="InterPro" id="IPR006121">
    <property type="entry name" value="HMA_dom"/>
</dbReference>
<name>A0A8T0H7X2_CERPU</name>